<evidence type="ECO:0000313" key="15">
    <source>
        <dbReference type="Proteomes" id="UP000295636"/>
    </source>
</evidence>
<dbReference type="GO" id="GO:0015940">
    <property type="term" value="P:pantothenate biosynthetic process"/>
    <property type="evidence" value="ECO:0007669"/>
    <property type="project" value="UniProtKB-UniPathway"/>
</dbReference>
<reference evidence="14 15" key="1">
    <citation type="submission" date="2019-03" db="EMBL/GenBank/DDBJ databases">
        <title>This is whole genome sequence of Paenibacillus sp MS74 strain.</title>
        <authorList>
            <person name="Trinh H.N."/>
        </authorList>
    </citation>
    <scope>NUCLEOTIDE SEQUENCE [LARGE SCALE GENOMIC DNA]</scope>
    <source>
        <strain evidence="14 15">MS74</strain>
    </source>
</reference>
<dbReference type="InterPro" id="IPR036291">
    <property type="entry name" value="NAD(P)-bd_dom_sf"/>
</dbReference>
<evidence type="ECO:0000256" key="6">
    <source>
        <dbReference type="ARBA" id="ARBA00022655"/>
    </source>
</evidence>
<keyword evidence="6 11" id="KW-0566">Pantothenate biosynthesis</keyword>
<feature type="domain" description="Ketopantoate reductase C-terminal" evidence="13">
    <location>
        <begin position="212"/>
        <end position="335"/>
    </location>
</feature>
<sequence length="340" mass="36974">MEGRIRMKLRVIGAGAMGMLLTAKLAISGAEAELVTRTSEQALLIREQGLRMNAYAAPGNFADESGRVAEADIHVYPAALSFDEAAAAASVANPAELPDVVLLMVKQTAITDDMLAVLSRQLKPSARLVCFQNGIGHMERLRRHIPAARLLTAVTTEGARRLSPRHVAHTGVGITWLGAEEAIHTTENDQALVKKIQNMLSHAGFSTSVSNDITSKVWNKLMINAVINPLTAVLQVPNGLLLELPAAKALMRSLYEEGRMLAERLGIELAPDLWEQLENVCRLTSGNHSSMLQDVQARRPTEAGAITGGLLHKARETGVPMPVHETMEQLIRSIEQQWEL</sequence>
<dbReference type="InterPro" id="IPR013332">
    <property type="entry name" value="KPR_N"/>
</dbReference>
<dbReference type="PANTHER" id="PTHR43765:SF2">
    <property type="entry name" value="2-DEHYDROPANTOATE 2-REDUCTASE"/>
    <property type="match status" value="1"/>
</dbReference>
<dbReference type="InterPro" id="IPR050838">
    <property type="entry name" value="Ketopantoate_reductase"/>
</dbReference>
<dbReference type="InterPro" id="IPR013752">
    <property type="entry name" value="KPA_reductase"/>
</dbReference>
<dbReference type="OrthoDB" id="9800163at2"/>
<keyword evidence="15" id="KW-1185">Reference proteome</keyword>
<dbReference type="Gene3D" id="1.10.1040.10">
    <property type="entry name" value="N-(1-d-carboxylethyl)-l-norvaline Dehydrogenase, domain 2"/>
    <property type="match status" value="1"/>
</dbReference>
<comment type="pathway">
    <text evidence="2 11">Cofactor biosynthesis; (R)-pantothenate biosynthesis; (R)-pantoate from 3-methyl-2-oxobutanoate: step 2/2.</text>
</comment>
<comment type="caution">
    <text evidence="14">The sequence shown here is derived from an EMBL/GenBank/DDBJ whole genome shotgun (WGS) entry which is preliminary data.</text>
</comment>
<evidence type="ECO:0000256" key="8">
    <source>
        <dbReference type="ARBA" id="ARBA00023002"/>
    </source>
</evidence>
<dbReference type="Proteomes" id="UP000295636">
    <property type="component" value="Unassembled WGS sequence"/>
</dbReference>
<evidence type="ECO:0000259" key="12">
    <source>
        <dbReference type="Pfam" id="PF02558"/>
    </source>
</evidence>
<comment type="similarity">
    <text evidence="3 11">Belongs to the ketopantoate reductase family.</text>
</comment>
<proteinExistence type="inferred from homology"/>
<dbReference type="EMBL" id="SMRT01000007">
    <property type="protein sequence ID" value="TDF96699.1"/>
    <property type="molecule type" value="Genomic_DNA"/>
</dbReference>
<dbReference type="InterPro" id="IPR003710">
    <property type="entry name" value="ApbA"/>
</dbReference>
<dbReference type="AlphaFoldDB" id="A0A4R5KM73"/>
<dbReference type="Gene3D" id="3.40.50.720">
    <property type="entry name" value="NAD(P)-binding Rossmann-like Domain"/>
    <property type="match status" value="1"/>
</dbReference>
<evidence type="ECO:0000256" key="3">
    <source>
        <dbReference type="ARBA" id="ARBA00007870"/>
    </source>
</evidence>
<dbReference type="EC" id="1.1.1.169" evidence="4 11"/>
<protein>
    <recommendedName>
        <fullName evidence="5 11">2-dehydropantoate 2-reductase</fullName>
        <ecNumber evidence="4 11">1.1.1.169</ecNumber>
    </recommendedName>
    <alternativeName>
        <fullName evidence="9 11">Ketopantoate reductase</fullName>
    </alternativeName>
</protein>
<dbReference type="InterPro" id="IPR013328">
    <property type="entry name" value="6PGD_dom2"/>
</dbReference>
<keyword evidence="8 11" id="KW-0560">Oxidoreductase</keyword>
<dbReference type="FunFam" id="1.10.1040.10:FF:000017">
    <property type="entry name" value="2-dehydropantoate 2-reductase"/>
    <property type="match status" value="1"/>
</dbReference>
<evidence type="ECO:0000256" key="1">
    <source>
        <dbReference type="ARBA" id="ARBA00002919"/>
    </source>
</evidence>
<evidence type="ECO:0000313" key="14">
    <source>
        <dbReference type="EMBL" id="TDF96699.1"/>
    </source>
</evidence>
<dbReference type="GO" id="GO:0005737">
    <property type="term" value="C:cytoplasm"/>
    <property type="evidence" value="ECO:0007669"/>
    <property type="project" value="TreeGrafter"/>
</dbReference>
<dbReference type="Pfam" id="PF02558">
    <property type="entry name" value="ApbA"/>
    <property type="match status" value="1"/>
</dbReference>
<dbReference type="PANTHER" id="PTHR43765">
    <property type="entry name" value="2-DEHYDROPANTOATE 2-REDUCTASE-RELATED"/>
    <property type="match status" value="1"/>
</dbReference>
<evidence type="ECO:0000256" key="2">
    <source>
        <dbReference type="ARBA" id="ARBA00004994"/>
    </source>
</evidence>
<comment type="function">
    <text evidence="1 11">Catalyzes the NADPH-dependent reduction of ketopantoate into pantoic acid.</text>
</comment>
<evidence type="ECO:0000256" key="11">
    <source>
        <dbReference type="RuleBase" id="RU362068"/>
    </source>
</evidence>
<name>A0A4R5KM73_9BACL</name>
<accession>A0A4R5KM73</accession>
<comment type="catalytic activity">
    <reaction evidence="10 11">
        <text>(R)-pantoate + NADP(+) = 2-dehydropantoate + NADPH + H(+)</text>
        <dbReference type="Rhea" id="RHEA:16233"/>
        <dbReference type="ChEBI" id="CHEBI:11561"/>
        <dbReference type="ChEBI" id="CHEBI:15378"/>
        <dbReference type="ChEBI" id="CHEBI:15980"/>
        <dbReference type="ChEBI" id="CHEBI:57783"/>
        <dbReference type="ChEBI" id="CHEBI:58349"/>
        <dbReference type="EC" id="1.1.1.169"/>
    </reaction>
</comment>
<evidence type="ECO:0000256" key="5">
    <source>
        <dbReference type="ARBA" id="ARBA00019465"/>
    </source>
</evidence>
<gene>
    <name evidence="14" type="ORF">E1757_16585</name>
</gene>
<dbReference type="InterPro" id="IPR008927">
    <property type="entry name" value="6-PGluconate_DH-like_C_sf"/>
</dbReference>
<evidence type="ECO:0000256" key="10">
    <source>
        <dbReference type="ARBA" id="ARBA00048793"/>
    </source>
</evidence>
<feature type="domain" description="Ketopantoate reductase N-terminal" evidence="12">
    <location>
        <begin position="11"/>
        <end position="179"/>
    </location>
</feature>
<dbReference type="SUPFAM" id="SSF48179">
    <property type="entry name" value="6-phosphogluconate dehydrogenase C-terminal domain-like"/>
    <property type="match status" value="1"/>
</dbReference>
<evidence type="ECO:0000256" key="9">
    <source>
        <dbReference type="ARBA" id="ARBA00032024"/>
    </source>
</evidence>
<dbReference type="UniPathway" id="UPA00028">
    <property type="reaction ID" value="UER00004"/>
</dbReference>
<evidence type="ECO:0000259" key="13">
    <source>
        <dbReference type="Pfam" id="PF08546"/>
    </source>
</evidence>
<evidence type="ECO:0000256" key="4">
    <source>
        <dbReference type="ARBA" id="ARBA00013014"/>
    </source>
</evidence>
<organism evidence="14 15">
    <name type="scientific">Paenibacillus piri</name>
    <dbReference type="NCBI Taxonomy" id="2547395"/>
    <lineage>
        <taxon>Bacteria</taxon>
        <taxon>Bacillati</taxon>
        <taxon>Bacillota</taxon>
        <taxon>Bacilli</taxon>
        <taxon>Bacillales</taxon>
        <taxon>Paenibacillaceae</taxon>
        <taxon>Paenibacillus</taxon>
    </lineage>
</organism>
<dbReference type="GO" id="GO:0008677">
    <property type="term" value="F:2-dehydropantoate 2-reductase activity"/>
    <property type="evidence" value="ECO:0007669"/>
    <property type="project" value="UniProtKB-EC"/>
</dbReference>
<dbReference type="GO" id="GO:0050661">
    <property type="term" value="F:NADP binding"/>
    <property type="evidence" value="ECO:0007669"/>
    <property type="project" value="TreeGrafter"/>
</dbReference>
<dbReference type="NCBIfam" id="TIGR00745">
    <property type="entry name" value="apbA_panE"/>
    <property type="match status" value="1"/>
</dbReference>
<dbReference type="SUPFAM" id="SSF51735">
    <property type="entry name" value="NAD(P)-binding Rossmann-fold domains"/>
    <property type="match status" value="1"/>
</dbReference>
<evidence type="ECO:0000256" key="7">
    <source>
        <dbReference type="ARBA" id="ARBA00022857"/>
    </source>
</evidence>
<dbReference type="Pfam" id="PF08546">
    <property type="entry name" value="ApbA_C"/>
    <property type="match status" value="1"/>
</dbReference>
<keyword evidence="7 11" id="KW-0521">NADP</keyword>